<dbReference type="HOGENOM" id="CLU_2774222_0_0_11"/>
<organism evidence="1 2">
    <name type="scientific">Streptomyces mutabilis</name>
    <dbReference type="NCBI Taxonomy" id="67332"/>
    <lineage>
        <taxon>Bacteria</taxon>
        <taxon>Bacillati</taxon>
        <taxon>Actinomycetota</taxon>
        <taxon>Actinomycetes</taxon>
        <taxon>Kitasatosporales</taxon>
        <taxon>Streptomycetaceae</taxon>
        <taxon>Streptomyces</taxon>
    </lineage>
</organism>
<evidence type="ECO:0000313" key="2">
    <source>
        <dbReference type="Proteomes" id="UP000029095"/>
    </source>
</evidence>
<comment type="caution">
    <text evidence="1">The sequence shown here is derived from an EMBL/GenBank/DDBJ whole genome shotgun (WGS) entry which is preliminary data.</text>
</comment>
<accession>A0A086MQG9</accession>
<dbReference type="Proteomes" id="UP000029095">
    <property type="component" value="Unassembled WGS sequence"/>
</dbReference>
<proteinExistence type="predicted"/>
<dbReference type="RefSeq" id="WP_043386762.1">
    <property type="nucleotide sequence ID" value="NZ_KN039954.1"/>
</dbReference>
<gene>
    <name evidence="1" type="ORF">FM21_36330</name>
</gene>
<keyword evidence="2" id="KW-1185">Reference proteome</keyword>
<dbReference type="EMBL" id="JNFQ01000011">
    <property type="protein sequence ID" value="KFG71137.1"/>
    <property type="molecule type" value="Genomic_DNA"/>
</dbReference>
<protein>
    <submittedName>
        <fullName evidence="1">Uncharacterized protein</fullName>
    </submittedName>
</protein>
<sequence>MRRTAVVRPWSARRSVPCSGSAEALGPAGLQRLVAAVALYNEDAVLAVRPAEEARRWQAGEDRPAGAGR</sequence>
<name>A0A086MQG9_9ACTN</name>
<evidence type="ECO:0000313" key="1">
    <source>
        <dbReference type="EMBL" id="KFG71137.1"/>
    </source>
</evidence>
<dbReference type="AlphaFoldDB" id="A0A086MQG9"/>
<reference evidence="1 2" key="1">
    <citation type="submission" date="2014-05" db="EMBL/GenBank/DDBJ databases">
        <title>Complete genome sequence of the Streptomyces mutabilis TRM45540.</title>
        <authorList>
            <person name="Luo X."/>
            <person name="Zhang L."/>
        </authorList>
    </citation>
    <scope>NUCLEOTIDE SEQUENCE [LARGE SCALE GENOMIC DNA]</scope>
    <source>
        <strain evidence="1 2">TRM45540</strain>
    </source>
</reference>
<dbReference type="STRING" id="1915400.FM21_36330"/>